<dbReference type="EMBL" id="CP092621">
    <property type="protein sequence ID" value="UMM19664.1"/>
    <property type="molecule type" value="Genomic_DNA"/>
</dbReference>
<dbReference type="GO" id="GO:0007606">
    <property type="term" value="P:sensory perception of chemical stimulus"/>
    <property type="evidence" value="ECO:0007669"/>
    <property type="project" value="InterPro"/>
</dbReference>
<reference evidence="7 8" key="1">
    <citation type="submission" date="2022-04" db="EMBL/GenBank/DDBJ databases">
        <title>Chromosome-level reference genomes for two strains of Caenorhabditis briggsae: an improved platform for comparative genomics.</title>
        <authorList>
            <person name="Stevens L."/>
            <person name="Andersen E."/>
        </authorList>
    </citation>
    <scope>NUCLEOTIDE SEQUENCE [LARGE SCALE GENOMIC DNA]</scope>
    <source>
        <strain evidence="7">VX34</strain>
        <tissue evidence="7">Whole-organism</tissue>
    </source>
</reference>
<keyword evidence="5 6" id="KW-0472">Membrane</keyword>
<comment type="subcellular location">
    <subcellularLocation>
        <location evidence="1">Membrane</location>
        <topology evidence="1">Multi-pass membrane protein</topology>
    </subcellularLocation>
</comment>
<dbReference type="InterPro" id="IPR004151">
    <property type="entry name" value="7TM_GPCR_serpentine_rcpt_Sre"/>
</dbReference>
<evidence type="ECO:0000256" key="4">
    <source>
        <dbReference type="ARBA" id="ARBA00022989"/>
    </source>
</evidence>
<protein>
    <submittedName>
        <fullName evidence="7">Uncharacterized protein</fullName>
    </submittedName>
</protein>
<evidence type="ECO:0000256" key="3">
    <source>
        <dbReference type="ARBA" id="ARBA00022692"/>
    </source>
</evidence>
<dbReference type="Pfam" id="PF03125">
    <property type="entry name" value="Sre"/>
    <property type="match status" value="1"/>
</dbReference>
<keyword evidence="3 6" id="KW-0812">Transmembrane</keyword>
<comment type="similarity">
    <text evidence="2">Belongs to the nematode receptor-like protein sre family.</text>
</comment>
<feature type="transmembrane region" description="Helical" evidence="6">
    <location>
        <begin position="28"/>
        <end position="48"/>
    </location>
</feature>
<dbReference type="PANTHER" id="PTHR47631">
    <property type="entry name" value="SERPENTINE RECEPTOR, CLASS E (EPSILON)-RELATED"/>
    <property type="match status" value="1"/>
</dbReference>
<feature type="transmembrane region" description="Helical" evidence="6">
    <location>
        <begin position="69"/>
        <end position="90"/>
    </location>
</feature>
<proteinExistence type="inferred from homology"/>
<keyword evidence="8" id="KW-1185">Reference proteome</keyword>
<accession>A0AAE9EE85</accession>
<keyword evidence="4 6" id="KW-1133">Transmembrane helix</keyword>
<evidence type="ECO:0000256" key="1">
    <source>
        <dbReference type="ARBA" id="ARBA00004141"/>
    </source>
</evidence>
<sequence>MIIAFSNSSDTLWIPVYSLNDKIFQSQAYVIFASFQIIFYIFTGYIIVKSCSIFMSVKMFHENKTALMVWFLMQWFEGILAKLIIFPYQIGIMSFTIDPGKTYYGWWTQNTNEMALVSERSQILPLFFASWVFWHYVYSMIFALVALAIERFLATYFVE</sequence>
<dbReference type="PANTHER" id="PTHR47631:SF4">
    <property type="entry name" value="SERPENTINE RECEPTOR, CLASS E (EPSILON)"/>
    <property type="match status" value="1"/>
</dbReference>
<feature type="transmembrane region" description="Helical" evidence="6">
    <location>
        <begin position="123"/>
        <end position="149"/>
    </location>
</feature>
<evidence type="ECO:0000313" key="8">
    <source>
        <dbReference type="Proteomes" id="UP000829354"/>
    </source>
</evidence>
<evidence type="ECO:0000256" key="2">
    <source>
        <dbReference type="ARBA" id="ARBA00006803"/>
    </source>
</evidence>
<name>A0AAE9EE85_CAEBR</name>
<dbReference type="Proteomes" id="UP000829354">
    <property type="component" value="Chromosome II"/>
</dbReference>
<evidence type="ECO:0000256" key="6">
    <source>
        <dbReference type="SAM" id="Phobius"/>
    </source>
</evidence>
<evidence type="ECO:0000313" key="7">
    <source>
        <dbReference type="EMBL" id="UMM19664.1"/>
    </source>
</evidence>
<evidence type="ECO:0000256" key="5">
    <source>
        <dbReference type="ARBA" id="ARBA00023136"/>
    </source>
</evidence>
<dbReference type="GO" id="GO:0016020">
    <property type="term" value="C:membrane"/>
    <property type="evidence" value="ECO:0007669"/>
    <property type="project" value="UniProtKB-SubCell"/>
</dbReference>
<dbReference type="AlphaFoldDB" id="A0AAE9EE85"/>
<gene>
    <name evidence="7" type="ORF">L5515_015159</name>
</gene>
<organism evidence="7 8">
    <name type="scientific">Caenorhabditis briggsae</name>
    <dbReference type="NCBI Taxonomy" id="6238"/>
    <lineage>
        <taxon>Eukaryota</taxon>
        <taxon>Metazoa</taxon>
        <taxon>Ecdysozoa</taxon>
        <taxon>Nematoda</taxon>
        <taxon>Chromadorea</taxon>
        <taxon>Rhabditida</taxon>
        <taxon>Rhabditina</taxon>
        <taxon>Rhabditomorpha</taxon>
        <taxon>Rhabditoidea</taxon>
        <taxon>Rhabditidae</taxon>
        <taxon>Peloderinae</taxon>
        <taxon>Caenorhabditis</taxon>
    </lineage>
</organism>